<feature type="compositionally biased region" description="Pro residues" evidence="1">
    <location>
        <begin position="671"/>
        <end position="683"/>
    </location>
</feature>
<feature type="compositionally biased region" description="Polar residues" evidence="1">
    <location>
        <begin position="452"/>
        <end position="461"/>
    </location>
</feature>
<feature type="compositionally biased region" description="Polar residues" evidence="1">
    <location>
        <begin position="367"/>
        <end position="379"/>
    </location>
</feature>
<evidence type="ECO:0000313" key="3">
    <source>
        <dbReference type="Proteomes" id="UP001303373"/>
    </source>
</evidence>
<name>A0AAQ3RCV2_9PEZI</name>
<feature type="compositionally biased region" description="Low complexity" evidence="1">
    <location>
        <begin position="733"/>
        <end position="742"/>
    </location>
</feature>
<accession>A0AAQ3RCV2</accession>
<feature type="compositionally biased region" description="Basic and acidic residues" evidence="1">
    <location>
        <begin position="497"/>
        <end position="515"/>
    </location>
</feature>
<feature type="compositionally biased region" description="Basic and acidic residues" evidence="1">
    <location>
        <begin position="122"/>
        <end position="162"/>
    </location>
</feature>
<feature type="compositionally biased region" description="Polar residues" evidence="1">
    <location>
        <begin position="97"/>
        <end position="116"/>
    </location>
</feature>
<reference evidence="2 3" key="1">
    <citation type="submission" date="2023-11" db="EMBL/GenBank/DDBJ databases">
        <title>An acidophilic fungus is an integral part of prey digestion in a carnivorous sundew plant.</title>
        <authorList>
            <person name="Tsai I.J."/>
        </authorList>
    </citation>
    <scope>NUCLEOTIDE SEQUENCE [LARGE SCALE GENOMIC DNA]</scope>
    <source>
        <strain evidence="2">169a</strain>
    </source>
</reference>
<organism evidence="2 3">
    <name type="scientific">Acrodontium crateriforme</name>
    <dbReference type="NCBI Taxonomy" id="150365"/>
    <lineage>
        <taxon>Eukaryota</taxon>
        <taxon>Fungi</taxon>
        <taxon>Dikarya</taxon>
        <taxon>Ascomycota</taxon>
        <taxon>Pezizomycotina</taxon>
        <taxon>Dothideomycetes</taxon>
        <taxon>Dothideomycetidae</taxon>
        <taxon>Mycosphaerellales</taxon>
        <taxon>Teratosphaeriaceae</taxon>
        <taxon>Acrodontium</taxon>
    </lineage>
</organism>
<evidence type="ECO:0000313" key="2">
    <source>
        <dbReference type="EMBL" id="WPH04755.1"/>
    </source>
</evidence>
<proteinExistence type="predicted"/>
<feature type="region of interest" description="Disordered" evidence="1">
    <location>
        <begin position="646"/>
        <end position="683"/>
    </location>
</feature>
<feature type="region of interest" description="Disordered" evidence="1">
    <location>
        <begin position="19"/>
        <end position="382"/>
    </location>
</feature>
<dbReference type="EMBL" id="CP138592">
    <property type="protein sequence ID" value="WPH04755.1"/>
    <property type="molecule type" value="Genomic_DNA"/>
</dbReference>
<keyword evidence="3" id="KW-1185">Reference proteome</keyword>
<sequence>MTVRRYSIEQLLRLKDSPLVQKPENLPAIEQWIDESQQQNQQQKDGATRRPQARPAAGDASPMGNFSTGQRPGLIQTRPTTVKTSDDVALGPPRTVFASSRTSSKLADLPTTSDNAANDEPESGRNGRTFGDKQTNRRSQNDAEPRFNRESWTSARERRALGVDDDSLQGGERNSKVGRRDRDKEQDGERRNGFGDKSDNRWGQRDDRRANGERQGGWREREREKRDRDWDRNGQTDKEPEWMDDPAPKDEDFSMLSMPKNQEDFEKWKQAQHARTKKPSNESATEPQEPAEVREPPQAKNIVPLKIDGLSEKPFGGWNDGKRNSSLSDTIPTPAKTTSSSKAKSSRFMPMFKKDESREETPPADTHIQQVPNQAANNSAEDKEGFQRILQMLGGTNINQSQATIPTEPMSPGRQNGSKPKSRFTGFFDQAPKSPEMMQSQHGNNHGPFQPLENQMFQSGRGSVPEAPPGFAPRMTENQPHDLARSGEANIPTNGGKDARPQSKGTNEHLLHDPPSRGASTPDVNIQHLLATQRNQRTQGQDNKNQEFLLNLLQQKGTSRPPSQQARPEGTFPLWIEQAQGPETHAPRPRMPPSASLFEDQLLRNQLPEMRQDHQPIPGPDAAQRRAGQRLPPNFMDEQTFIMQQQQRRNMPEGPQQHAPQMDPRLSRHPNMPPQQPMQMPPGQAPYHPEYLQSPGMVPGPPPGFNMPMQRLPPGFSNMPPNMYPGPPPREPPGFNGNGMMPPNSPPNGPLGFFPGVPNAPPGLMQMRSPVSGGIPVGPPPGMPGNGRGFDGFDGQGQHR</sequence>
<dbReference type="Pfam" id="PF20566">
    <property type="entry name" value="Eap1"/>
    <property type="match status" value="1"/>
</dbReference>
<feature type="compositionally biased region" description="Basic and acidic residues" evidence="1">
    <location>
        <begin position="173"/>
        <end position="252"/>
    </location>
</feature>
<dbReference type="AlphaFoldDB" id="A0AAQ3RCV2"/>
<feature type="compositionally biased region" description="Low complexity" evidence="1">
    <location>
        <begin position="332"/>
        <end position="343"/>
    </location>
</feature>
<dbReference type="InterPro" id="IPR046784">
    <property type="entry name" value="Eap1"/>
</dbReference>
<feature type="compositionally biased region" description="Gly residues" evidence="1">
    <location>
        <begin position="784"/>
        <end position="800"/>
    </location>
</feature>
<protein>
    <submittedName>
        <fullName evidence="2">Uncharacterized protein</fullName>
    </submittedName>
</protein>
<feature type="region of interest" description="Disordered" evidence="1">
    <location>
        <begin position="731"/>
        <end position="800"/>
    </location>
</feature>
<evidence type="ECO:0000256" key="1">
    <source>
        <dbReference type="SAM" id="MobiDB-lite"/>
    </source>
</evidence>
<gene>
    <name evidence="2" type="ORF">R9X50_00765000</name>
</gene>
<feature type="region of interest" description="Disordered" evidence="1">
    <location>
        <begin position="400"/>
        <end position="522"/>
    </location>
</feature>
<feature type="compositionally biased region" description="Basic and acidic residues" evidence="1">
    <location>
        <begin position="352"/>
        <end position="361"/>
    </location>
</feature>
<dbReference type="Proteomes" id="UP001303373">
    <property type="component" value="Chromosome 13"/>
</dbReference>